<reference evidence="7 8" key="1">
    <citation type="submission" date="2017-06" db="EMBL/GenBank/DDBJ databases">
        <title>Aedes aegypti genome working group (AGWG) sequencing and assembly.</title>
        <authorList>
            <consortium name="Aedes aegypti Genome Working Group (AGWG)"/>
            <person name="Matthews B.J."/>
        </authorList>
    </citation>
    <scope>NUCLEOTIDE SEQUENCE [LARGE SCALE GENOMIC DNA]</scope>
    <source>
        <strain evidence="7 8">LVP_AGWG</strain>
    </source>
</reference>
<dbReference type="InParanoid" id="A0A1S4F1M1"/>
<keyword evidence="2" id="KW-0812">Transmembrane</keyword>
<evidence type="ECO:0000256" key="3">
    <source>
        <dbReference type="ARBA" id="ARBA00022729"/>
    </source>
</evidence>
<evidence type="ECO:0000313" key="7">
    <source>
        <dbReference type="EnsemblMetazoa" id="AAEL002386-PA"/>
    </source>
</evidence>
<dbReference type="FunCoup" id="A0A1S4F1M1">
    <property type="interactions" value="1168"/>
</dbReference>
<dbReference type="VEuPathDB" id="VectorBase:AAEL002386"/>
<gene>
    <name evidence="7" type="primary">5574495</name>
</gene>
<dbReference type="EnsemblMetazoa" id="AAEL002386-RA">
    <property type="protein sequence ID" value="AAEL002386-PA"/>
    <property type="gene ID" value="AAEL002386"/>
</dbReference>
<comment type="subcellular location">
    <subcellularLocation>
        <location evidence="1">Membrane</location>
        <topology evidence="1">Single-pass type I membrane protein</topology>
    </subcellularLocation>
</comment>
<dbReference type="InterPro" id="IPR018795">
    <property type="entry name" value="K2013-like"/>
</dbReference>
<protein>
    <submittedName>
        <fullName evidence="7">Uncharacterized protein</fullName>
    </submittedName>
</protein>
<dbReference type="PANTHER" id="PTHR31386">
    <property type="entry name" value="UNCHARACTERIZED PROTEIN KIAA2013"/>
    <property type="match status" value="1"/>
</dbReference>
<evidence type="ECO:0000256" key="5">
    <source>
        <dbReference type="ARBA" id="ARBA00023136"/>
    </source>
</evidence>
<dbReference type="PANTHER" id="PTHR31386:SF2">
    <property type="entry name" value="SIMILAR TO RIKEN CDNA 2510039O18"/>
    <property type="match status" value="1"/>
</dbReference>
<dbReference type="OrthoDB" id="10017443at2759"/>
<keyword evidence="8" id="KW-1185">Reference proteome</keyword>
<evidence type="ECO:0000256" key="6">
    <source>
        <dbReference type="ARBA" id="ARBA00023180"/>
    </source>
</evidence>
<sequence length="624" mass="71242">MSPKFDVSEFTRRLKRTFDGNISYRKLFALLFVVAVFLLYIGPSFLRWLFGSDEPIKDHTGRCMDDRLTPFYLQQLEYNVNIRHQPIFPQEYDAVPYVGNGMFGLEIQADANLHIFRGRALLQPVNFHPIVSVAAGGMGTHREATVVEYLSGVVHRFQCFSEGYFVSYQYYAHRTMPSVLVQEIQITNTKNQLVDVELVVPRISDWPTAVTRSVKLQHGSTILEYQVITGLIDVVSTGNDDKRIRVVCIVARKMPRVLTLKKRGTTKLELLLTINYSDAIPRDKYAVYKETIEQQTIDAMNKALQAAEHGEHNAYYAFKRDHIKVWNSLWETGFHISTSKAENTLNGNDINATMYAVISQSRAYEYEVSSTVQKKQDIERALTYAEGCYDSYHTLQAENLWKKTSNLEDLNGVVASWMLTLEKQGCHNLIKAGASGIVQAMVLSFGGFRFSNQHLELNIHPKYLHRDYDFRRLNYGNMTHVNVSIAVREDNKAVLFVALDRSDGNYYACDAGCLDPPVQLGPSKTIFPVKLTEPLTSILYITSDKIHMEDLRHALHVKEVVEAPAHEHHVIALHKHGHSLGALPTLFWVSICVIIVVFHVFLCKLIVKEYCEPPDKLRYRYSKP</sequence>
<evidence type="ECO:0000256" key="1">
    <source>
        <dbReference type="ARBA" id="ARBA00004479"/>
    </source>
</evidence>
<name>A0A1S4F1M1_AEDAE</name>
<keyword evidence="5" id="KW-0472">Membrane</keyword>
<keyword evidence="3" id="KW-0732">Signal</keyword>
<evidence type="ECO:0000313" key="8">
    <source>
        <dbReference type="Proteomes" id="UP000008820"/>
    </source>
</evidence>
<evidence type="ECO:0000256" key="4">
    <source>
        <dbReference type="ARBA" id="ARBA00022989"/>
    </source>
</evidence>
<keyword evidence="6" id="KW-0325">Glycoprotein</keyword>
<accession>A0A1S4F1M1</accession>
<dbReference type="GO" id="GO:0016020">
    <property type="term" value="C:membrane"/>
    <property type="evidence" value="ECO:0007669"/>
    <property type="project" value="UniProtKB-SubCell"/>
</dbReference>
<evidence type="ECO:0000256" key="2">
    <source>
        <dbReference type="ARBA" id="ARBA00022692"/>
    </source>
</evidence>
<proteinExistence type="predicted"/>
<dbReference type="Pfam" id="PF10222">
    <property type="entry name" value="DUF2152"/>
    <property type="match status" value="1"/>
</dbReference>
<organism evidence="7 8">
    <name type="scientific">Aedes aegypti</name>
    <name type="common">Yellowfever mosquito</name>
    <name type="synonym">Culex aegypti</name>
    <dbReference type="NCBI Taxonomy" id="7159"/>
    <lineage>
        <taxon>Eukaryota</taxon>
        <taxon>Metazoa</taxon>
        <taxon>Ecdysozoa</taxon>
        <taxon>Arthropoda</taxon>
        <taxon>Hexapoda</taxon>
        <taxon>Insecta</taxon>
        <taxon>Pterygota</taxon>
        <taxon>Neoptera</taxon>
        <taxon>Endopterygota</taxon>
        <taxon>Diptera</taxon>
        <taxon>Nematocera</taxon>
        <taxon>Culicoidea</taxon>
        <taxon>Culicidae</taxon>
        <taxon>Culicinae</taxon>
        <taxon>Aedini</taxon>
        <taxon>Aedes</taxon>
        <taxon>Stegomyia</taxon>
    </lineage>
</organism>
<dbReference type="AlphaFoldDB" id="A0A1S4F1M1"/>
<reference evidence="7" key="2">
    <citation type="submission" date="2020-05" db="UniProtKB">
        <authorList>
            <consortium name="EnsemblMetazoa"/>
        </authorList>
    </citation>
    <scope>IDENTIFICATION</scope>
    <source>
        <strain evidence="7">LVP_AGWG</strain>
    </source>
</reference>
<dbReference type="Proteomes" id="UP000008820">
    <property type="component" value="Chromosome 2"/>
</dbReference>
<keyword evidence="4" id="KW-1133">Transmembrane helix</keyword>